<dbReference type="InterPro" id="IPR007110">
    <property type="entry name" value="Ig-like_dom"/>
</dbReference>
<keyword evidence="5" id="KW-0675">Receptor</keyword>
<dbReference type="PANTHER" id="PTHR19256">
    <property type="entry name" value="T-CELL RECEPTOR GAMMA CHAIN"/>
    <property type="match status" value="1"/>
</dbReference>
<evidence type="ECO:0000313" key="9">
    <source>
        <dbReference type="Proteomes" id="UP000694580"/>
    </source>
</evidence>
<dbReference type="PROSITE" id="PS50835">
    <property type="entry name" value="IG_LIKE"/>
    <property type="match status" value="1"/>
</dbReference>
<protein>
    <recommendedName>
        <fullName evidence="7">Ig-like domain-containing protein</fullName>
    </recommendedName>
</protein>
<keyword evidence="2" id="KW-0812">Transmembrane</keyword>
<evidence type="ECO:0000256" key="3">
    <source>
        <dbReference type="ARBA" id="ARBA00022989"/>
    </source>
</evidence>
<evidence type="ECO:0000313" key="8">
    <source>
        <dbReference type="Ensembl" id="ENSDCDP00010048573.1"/>
    </source>
</evidence>
<dbReference type="InterPro" id="IPR036179">
    <property type="entry name" value="Ig-like_dom_sf"/>
</dbReference>
<reference evidence="8" key="3">
    <citation type="submission" date="2025-09" db="UniProtKB">
        <authorList>
            <consortium name="Ensembl"/>
        </authorList>
    </citation>
    <scope>IDENTIFICATION</scope>
</reference>
<name>A0AAY4DT33_9TELE</name>
<dbReference type="CDD" id="cd00099">
    <property type="entry name" value="IgV"/>
    <property type="match status" value="1"/>
</dbReference>
<evidence type="ECO:0000256" key="2">
    <source>
        <dbReference type="ARBA" id="ARBA00022692"/>
    </source>
</evidence>
<evidence type="ECO:0000256" key="4">
    <source>
        <dbReference type="ARBA" id="ARBA00023136"/>
    </source>
</evidence>
<reference evidence="8" key="2">
    <citation type="submission" date="2025-08" db="UniProtKB">
        <authorList>
            <consortium name="Ensembl"/>
        </authorList>
    </citation>
    <scope>IDENTIFICATION</scope>
</reference>
<dbReference type="Gene3D" id="2.60.40.10">
    <property type="entry name" value="Immunoglobulins"/>
    <property type="match status" value="1"/>
</dbReference>
<dbReference type="PANTHER" id="PTHR19256:SF65">
    <property type="entry name" value="T CELL RECEPTOR GAMMA CONSTANT 1-RELATED"/>
    <property type="match status" value="1"/>
</dbReference>
<sequence length="135" mass="15324">DRRPGSSVWGRCFAQWHLGVVMGGLQIIQEDPVFFRQEGASCFISCRTSGSPAYVHWYQKKDSEPFHEVLYSDHKGSTTHHDQNMKTDFKAKVLRGVFFLEVISAKLSHSATYHCAPRTETLPGTFSFVLPDMEV</sequence>
<keyword evidence="3" id="KW-1133">Transmembrane helix</keyword>
<dbReference type="InterPro" id="IPR051117">
    <property type="entry name" value="TRG_var/const_region"/>
</dbReference>
<dbReference type="Proteomes" id="UP000694580">
    <property type="component" value="Chromosome 4"/>
</dbReference>
<dbReference type="Ensembl" id="ENSDCDT00010058914.1">
    <property type="protein sequence ID" value="ENSDCDP00010048573.1"/>
    <property type="gene ID" value="ENSDCDG00010029231.1"/>
</dbReference>
<evidence type="ECO:0000256" key="5">
    <source>
        <dbReference type="ARBA" id="ARBA00023170"/>
    </source>
</evidence>
<comment type="subcellular location">
    <subcellularLocation>
        <location evidence="1">Membrane</location>
    </subcellularLocation>
</comment>
<dbReference type="InterPro" id="IPR013783">
    <property type="entry name" value="Ig-like_fold"/>
</dbReference>
<feature type="domain" description="Ig-like" evidence="7">
    <location>
        <begin position="38"/>
        <end position="115"/>
    </location>
</feature>
<dbReference type="SUPFAM" id="SSF48726">
    <property type="entry name" value="Immunoglobulin"/>
    <property type="match status" value="1"/>
</dbReference>
<evidence type="ECO:0000259" key="7">
    <source>
        <dbReference type="PROSITE" id="PS50835"/>
    </source>
</evidence>
<organism evidence="8 9">
    <name type="scientific">Denticeps clupeoides</name>
    <name type="common">denticle herring</name>
    <dbReference type="NCBI Taxonomy" id="299321"/>
    <lineage>
        <taxon>Eukaryota</taxon>
        <taxon>Metazoa</taxon>
        <taxon>Chordata</taxon>
        <taxon>Craniata</taxon>
        <taxon>Vertebrata</taxon>
        <taxon>Euteleostomi</taxon>
        <taxon>Actinopterygii</taxon>
        <taxon>Neopterygii</taxon>
        <taxon>Teleostei</taxon>
        <taxon>Clupei</taxon>
        <taxon>Clupeiformes</taxon>
        <taxon>Denticipitoidei</taxon>
        <taxon>Denticipitidae</taxon>
        <taxon>Denticeps</taxon>
    </lineage>
</organism>
<dbReference type="InterPro" id="IPR013106">
    <property type="entry name" value="Ig_V-set"/>
</dbReference>
<evidence type="ECO:0000256" key="1">
    <source>
        <dbReference type="ARBA" id="ARBA00004370"/>
    </source>
</evidence>
<keyword evidence="9" id="KW-1185">Reference proteome</keyword>
<dbReference type="Pfam" id="PF07686">
    <property type="entry name" value="V-set"/>
    <property type="match status" value="1"/>
</dbReference>
<keyword evidence="4" id="KW-0472">Membrane</keyword>
<keyword evidence="6" id="KW-0393">Immunoglobulin domain</keyword>
<accession>A0AAY4DT33</accession>
<reference evidence="8 9" key="1">
    <citation type="submission" date="2020-06" db="EMBL/GenBank/DDBJ databases">
        <authorList>
            <consortium name="Wellcome Sanger Institute Data Sharing"/>
        </authorList>
    </citation>
    <scope>NUCLEOTIDE SEQUENCE [LARGE SCALE GENOMIC DNA]</scope>
</reference>
<dbReference type="GO" id="GO:0016020">
    <property type="term" value="C:membrane"/>
    <property type="evidence" value="ECO:0007669"/>
    <property type="project" value="UniProtKB-SubCell"/>
</dbReference>
<evidence type="ECO:0000256" key="6">
    <source>
        <dbReference type="ARBA" id="ARBA00023319"/>
    </source>
</evidence>
<proteinExistence type="predicted"/>
<dbReference type="AlphaFoldDB" id="A0AAY4DT33"/>